<keyword evidence="3" id="KW-1185">Reference proteome</keyword>
<keyword evidence="1" id="KW-0732">Signal</keyword>
<accession>A0ABR7XEG2</accession>
<dbReference type="Gene3D" id="2.170.130.10">
    <property type="entry name" value="TonB-dependent receptor, plug domain"/>
    <property type="match status" value="1"/>
</dbReference>
<protein>
    <recommendedName>
        <fullName evidence="4">TonB-dependent receptor plug domain-containing protein</fullName>
    </recommendedName>
</protein>
<feature type="signal peptide" evidence="1">
    <location>
        <begin position="1"/>
        <end position="19"/>
    </location>
</feature>
<feature type="chain" id="PRO_5046385435" description="TonB-dependent receptor plug domain-containing protein" evidence="1">
    <location>
        <begin position="20"/>
        <end position="172"/>
    </location>
</feature>
<gene>
    <name evidence="2" type="ORF">H9Q13_05805</name>
</gene>
<evidence type="ECO:0000256" key="1">
    <source>
        <dbReference type="SAM" id="SignalP"/>
    </source>
</evidence>
<dbReference type="EMBL" id="JACXAJ010000002">
    <property type="protein sequence ID" value="MBD1396674.1"/>
    <property type="molecule type" value="Genomic_DNA"/>
</dbReference>
<dbReference type="InterPro" id="IPR037066">
    <property type="entry name" value="Plug_dom_sf"/>
</dbReference>
<dbReference type="SUPFAM" id="SSF56935">
    <property type="entry name" value="Porins"/>
    <property type="match status" value="1"/>
</dbReference>
<name>A0ABR7XEG2_9BACT</name>
<evidence type="ECO:0008006" key="4">
    <source>
        <dbReference type="Google" id="ProtNLM"/>
    </source>
</evidence>
<evidence type="ECO:0000313" key="2">
    <source>
        <dbReference type="EMBL" id="MBD1396674.1"/>
    </source>
</evidence>
<evidence type="ECO:0000313" key="3">
    <source>
        <dbReference type="Proteomes" id="UP000625551"/>
    </source>
</evidence>
<sequence length="172" mass="19340">MLQLIFSLLLVGCSLPSFAQQELIHPKARQNQMMVKSLQPYIQLNGQQIAQPSVALIAPENIESIKVLKDEHATNTFGDKAKDGAILIKSKPTVKLDNLQGIYTRFRIPADQQILRVVINNQLIKDTSLILANLDQVEKVEVVKQDATAPVRWSLNDEETFLHIIPKPQPKQ</sequence>
<proteinExistence type="predicted"/>
<organism evidence="2 3">
    <name type="scientific">Pontibacter aquaedesilientis</name>
    <dbReference type="NCBI Taxonomy" id="2766980"/>
    <lineage>
        <taxon>Bacteria</taxon>
        <taxon>Pseudomonadati</taxon>
        <taxon>Bacteroidota</taxon>
        <taxon>Cytophagia</taxon>
        <taxon>Cytophagales</taxon>
        <taxon>Hymenobacteraceae</taxon>
        <taxon>Pontibacter</taxon>
    </lineage>
</organism>
<comment type="caution">
    <text evidence="2">The sequence shown here is derived from an EMBL/GenBank/DDBJ whole genome shotgun (WGS) entry which is preliminary data.</text>
</comment>
<dbReference type="Proteomes" id="UP000625551">
    <property type="component" value="Unassembled WGS sequence"/>
</dbReference>
<reference evidence="2 3" key="1">
    <citation type="submission" date="2020-09" db="EMBL/GenBank/DDBJ databases">
        <title>Genome sequencing and assembly of Pontibacter sp.</title>
        <authorList>
            <person name="Chhetri G."/>
        </authorList>
    </citation>
    <scope>NUCLEOTIDE SEQUENCE [LARGE SCALE GENOMIC DNA]</scope>
    <source>
        <strain evidence="2 3">JH31</strain>
    </source>
</reference>